<feature type="region of interest" description="Disordered" evidence="1">
    <location>
        <begin position="175"/>
        <end position="226"/>
    </location>
</feature>
<protein>
    <submittedName>
        <fullName evidence="2">Uncharacterized protein</fullName>
    </submittedName>
</protein>
<dbReference type="Proteomes" id="UP001172101">
    <property type="component" value="Unassembled WGS sequence"/>
</dbReference>
<name>A0AA40A0V0_9PEZI</name>
<dbReference type="GeneID" id="85323774"/>
<comment type="caution">
    <text evidence="2">The sequence shown here is derived from an EMBL/GenBank/DDBJ whole genome shotgun (WGS) entry which is preliminary data.</text>
</comment>
<dbReference type="AlphaFoldDB" id="A0AA40A0V0"/>
<sequence>MDLPRALHKEGMFVANLNIELSFGDWMLGKLSPTLIQGIRDGLRNLKRLTFDASIPPIVAKFDVYQDHFFHSFLAEESATPRYWPGFFPPRNLRRLVAGPTCKLSKPLSSILLAEVKVYGHSWAEFLDAMQGTGKEVVIVPGDWAIEGMRGPKKVFEPKRSTGKSLAKLYFQGEIDENPYRDEDGEVNKDVSGSENGDDDDDEHSDSFKRISDLHDQYGGRRDCIT</sequence>
<accession>A0AA40A0V0</accession>
<evidence type="ECO:0000256" key="1">
    <source>
        <dbReference type="SAM" id="MobiDB-lite"/>
    </source>
</evidence>
<proteinExistence type="predicted"/>
<organism evidence="2 3">
    <name type="scientific">Lasiosphaeria miniovina</name>
    <dbReference type="NCBI Taxonomy" id="1954250"/>
    <lineage>
        <taxon>Eukaryota</taxon>
        <taxon>Fungi</taxon>
        <taxon>Dikarya</taxon>
        <taxon>Ascomycota</taxon>
        <taxon>Pezizomycotina</taxon>
        <taxon>Sordariomycetes</taxon>
        <taxon>Sordariomycetidae</taxon>
        <taxon>Sordariales</taxon>
        <taxon>Lasiosphaeriaceae</taxon>
        <taxon>Lasiosphaeria</taxon>
    </lineage>
</organism>
<evidence type="ECO:0000313" key="2">
    <source>
        <dbReference type="EMBL" id="KAK0706989.1"/>
    </source>
</evidence>
<dbReference type="RefSeq" id="XP_060292083.1">
    <property type="nucleotide sequence ID" value="XM_060440504.1"/>
</dbReference>
<evidence type="ECO:0000313" key="3">
    <source>
        <dbReference type="Proteomes" id="UP001172101"/>
    </source>
</evidence>
<reference evidence="2" key="1">
    <citation type="submission" date="2023-06" db="EMBL/GenBank/DDBJ databases">
        <title>Genome-scale phylogeny and comparative genomics of the fungal order Sordariales.</title>
        <authorList>
            <consortium name="Lawrence Berkeley National Laboratory"/>
            <person name="Hensen N."/>
            <person name="Bonometti L."/>
            <person name="Westerberg I."/>
            <person name="Brannstrom I.O."/>
            <person name="Guillou S."/>
            <person name="Cros-Aarteil S."/>
            <person name="Calhoun S."/>
            <person name="Haridas S."/>
            <person name="Kuo A."/>
            <person name="Mondo S."/>
            <person name="Pangilinan J."/>
            <person name="Riley R."/>
            <person name="LaButti K."/>
            <person name="Andreopoulos B."/>
            <person name="Lipzen A."/>
            <person name="Chen C."/>
            <person name="Yanf M."/>
            <person name="Daum C."/>
            <person name="Ng V."/>
            <person name="Clum A."/>
            <person name="Steindorff A."/>
            <person name="Ohm R."/>
            <person name="Martin F."/>
            <person name="Silar P."/>
            <person name="Natvig D."/>
            <person name="Lalanne C."/>
            <person name="Gautier V."/>
            <person name="Ament-velasquez S.L."/>
            <person name="Kruys A."/>
            <person name="Hutchinson M.I."/>
            <person name="Powell A.J."/>
            <person name="Barry K."/>
            <person name="Miller A.N."/>
            <person name="Grigoriev I.V."/>
            <person name="Debuchy R."/>
            <person name="Gladieux P."/>
            <person name="Thoren M.H."/>
            <person name="Johannesson H."/>
        </authorList>
    </citation>
    <scope>NUCLEOTIDE SEQUENCE</scope>
    <source>
        <strain evidence="2">SMH2392-1A</strain>
    </source>
</reference>
<dbReference type="EMBL" id="JAUIRO010000007">
    <property type="protein sequence ID" value="KAK0706989.1"/>
    <property type="molecule type" value="Genomic_DNA"/>
</dbReference>
<feature type="compositionally biased region" description="Basic and acidic residues" evidence="1">
    <location>
        <begin position="205"/>
        <end position="226"/>
    </location>
</feature>
<gene>
    <name evidence="2" type="ORF">B0T26DRAFT_680579</name>
</gene>
<keyword evidence="3" id="KW-1185">Reference proteome</keyword>
<feature type="compositionally biased region" description="Basic and acidic residues" evidence="1">
    <location>
        <begin position="178"/>
        <end position="189"/>
    </location>
</feature>